<evidence type="ECO:0000313" key="2">
    <source>
        <dbReference type="Proteomes" id="UP000724672"/>
    </source>
</evidence>
<accession>A0A942UW53</accession>
<comment type="caution">
    <text evidence="1">The sequence shown here is derived from an EMBL/GenBank/DDBJ whole genome shotgun (WGS) entry which is preliminary data.</text>
</comment>
<evidence type="ECO:0000313" key="1">
    <source>
        <dbReference type="EMBL" id="MBS4537511.1"/>
    </source>
</evidence>
<keyword evidence="2" id="KW-1185">Reference proteome</keyword>
<dbReference type="AlphaFoldDB" id="A0A942UW53"/>
<reference evidence="1" key="1">
    <citation type="submission" date="2019-12" db="EMBL/GenBank/DDBJ databases">
        <title>Clostridiaceae gen. nov. sp. nov., isolated from sediment in Xinjiang, China.</title>
        <authorList>
            <person name="Zhang R."/>
        </authorList>
    </citation>
    <scope>NUCLEOTIDE SEQUENCE</scope>
    <source>
        <strain evidence="1">D2Q-11</strain>
    </source>
</reference>
<proteinExistence type="predicted"/>
<gene>
    <name evidence="1" type="ORF">GOQ27_03500</name>
</gene>
<protein>
    <submittedName>
        <fullName evidence="1">Uncharacterized protein</fullName>
    </submittedName>
</protein>
<organism evidence="1 2">
    <name type="scientific">Anaeromonas frigoriresistens</name>
    <dbReference type="NCBI Taxonomy" id="2683708"/>
    <lineage>
        <taxon>Bacteria</taxon>
        <taxon>Bacillati</taxon>
        <taxon>Bacillota</taxon>
        <taxon>Tissierellia</taxon>
        <taxon>Tissierellales</taxon>
        <taxon>Thermohalobacteraceae</taxon>
        <taxon>Anaeromonas</taxon>
    </lineage>
</organism>
<name>A0A942UW53_9FIRM</name>
<sequence length="47" mass="5838">MKDYRQNKRNFTNIKGKRAIGTIGAEHNYFYHNNFRKLDWEIIYPFK</sequence>
<dbReference type="EMBL" id="WSFT01000016">
    <property type="protein sequence ID" value="MBS4537511.1"/>
    <property type="molecule type" value="Genomic_DNA"/>
</dbReference>
<dbReference type="Proteomes" id="UP000724672">
    <property type="component" value="Unassembled WGS sequence"/>
</dbReference>
<dbReference type="RefSeq" id="WP_203365434.1">
    <property type="nucleotide sequence ID" value="NZ_WSFT01000016.1"/>
</dbReference>